<organism evidence="9 10">
    <name type="scientific">Aquatica leii</name>
    <dbReference type="NCBI Taxonomy" id="1421715"/>
    <lineage>
        <taxon>Eukaryota</taxon>
        <taxon>Metazoa</taxon>
        <taxon>Ecdysozoa</taxon>
        <taxon>Arthropoda</taxon>
        <taxon>Hexapoda</taxon>
        <taxon>Insecta</taxon>
        <taxon>Pterygota</taxon>
        <taxon>Neoptera</taxon>
        <taxon>Endopterygota</taxon>
        <taxon>Coleoptera</taxon>
        <taxon>Polyphaga</taxon>
        <taxon>Elateriformia</taxon>
        <taxon>Elateroidea</taxon>
        <taxon>Lampyridae</taxon>
        <taxon>Luciolinae</taxon>
        <taxon>Aquatica</taxon>
    </lineage>
</organism>
<dbReference type="Gene3D" id="2.40.10.10">
    <property type="entry name" value="Trypsin-like serine proteases"/>
    <property type="match status" value="1"/>
</dbReference>
<feature type="chain" id="PRO_5042945077" description="Peptidase S1 domain-containing protein" evidence="7">
    <location>
        <begin position="19"/>
        <end position="430"/>
    </location>
</feature>
<keyword evidence="1 5" id="KW-0645">Protease</keyword>
<dbReference type="PANTHER" id="PTHR24252">
    <property type="entry name" value="ACROSIN-RELATED"/>
    <property type="match status" value="1"/>
</dbReference>
<dbReference type="PANTHER" id="PTHR24252:SF7">
    <property type="entry name" value="HYALIN"/>
    <property type="match status" value="1"/>
</dbReference>
<dbReference type="PRINTS" id="PR00722">
    <property type="entry name" value="CHYMOTRYPSIN"/>
</dbReference>
<dbReference type="InterPro" id="IPR018114">
    <property type="entry name" value="TRYPSIN_HIS"/>
</dbReference>
<evidence type="ECO:0000256" key="5">
    <source>
        <dbReference type="RuleBase" id="RU363034"/>
    </source>
</evidence>
<evidence type="ECO:0000313" key="9">
    <source>
        <dbReference type="EMBL" id="KAK4882897.1"/>
    </source>
</evidence>
<keyword evidence="7" id="KW-0732">Signal</keyword>
<evidence type="ECO:0000256" key="4">
    <source>
        <dbReference type="ARBA" id="ARBA00023157"/>
    </source>
</evidence>
<keyword evidence="4" id="KW-1015">Disulfide bond</keyword>
<evidence type="ECO:0000259" key="8">
    <source>
        <dbReference type="PROSITE" id="PS50240"/>
    </source>
</evidence>
<evidence type="ECO:0000256" key="3">
    <source>
        <dbReference type="ARBA" id="ARBA00022825"/>
    </source>
</evidence>
<gene>
    <name evidence="9" type="ORF">RN001_006216</name>
</gene>
<comment type="caution">
    <text evidence="9">The sequence shown here is derived from an EMBL/GenBank/DDBJ whole genome shotgun (WGS) entry which is preliminary data.</text>
</comment>
<dbReference type="FunFam" id="2.40.10.10:FF:000006">
    <property type="entry name" value="Serine proteinase stubble"/>
    <property type="match status" value="1"/>
</dbReference>
<dbReference type="EMBL" id="JARPUR010000002">
    <property type="protein sequence ID" value="KAK4882897.1"/>
    <property type="molecule type" value="Genomic_DNA"/>
</dbReference>
<dbReference type="InterPro" id="IPR009003">
    <property type="entry name" value="Peptidase_S1_PA"/>
</dbReference>
<feature type="signal peptide" evidence="7">
    <location>
        <begin position="1"/>
        <end position="18"/>
    </location>
</feature>
<feature type="domain" description="Peptidase S1" evidence="8">
    <location>
        <begin position="193"/>
        <end position="425"/>
    </location>
</feature>
<evidence type="ECO:0000256" key="2">
    <source>
        <dbReference type="ARBA" id="ARBA00022801"/>
    </source>
</evidence>
<dbReference type="PROSITE" id="PS00134">
    <property type="entry name" value="TRYPSIN_HIS"/>
    <property type="match status" value="1"/>
</dbReference>
<dbReference type="GO" id="GO:0004252">
    <property type="term" value="F:serine-type endopeptidase activity"/>
    <property type="evidence" value="ECO:0007669"/>
    <property type="project" value="InterPro"/>
</dbReference>
<dbReference type="InterPro" id="IPR001254">
    <property type="entry name" value="Trypsin_dom"/>
</dbReference>
<name>A0AAN7PD33_9COLE</name>
<protein>
    <recommendedName>
        <fullName evidence="8">Peptidase S1 domain-containing protein</fullName>
    </recommendedName>
</protein>
<evidence type="ECO:0000256" key="1">
    <source>
        <dbReference type="ARBA" id="ARBA00022670"/>
    </source>
</evidence>
<keyword evidence="10" id="KW-1185">Reference proteome</keyword>
<dbReference type="InterPro" id="IPR001314">
    <property type="entry name" value="Peptidase_S1A"/>
</dbReference>
<dbReference type="CDD" id="cd00190">
    <property type="entry name" value="Tryp_SPc"/>
    <property type="match status" value="1"/>
</dbReference>
<keyword evidence="3 5" id="KW-0720">Serine protease</keyword>
<sequence>MKIYFILFTLAFVIGLNAEDEDISEVKVLVNPHDNTFVNPVPPRVKPTTEKIEFEAGLPPGYTKPSPQTTKSTKRPRRTQKTTAFPAGPSKLPIYTKDEQEITSNLTENSETIIPIHGVSSSTYPPGVSSPQPIIIDPDRGNSVVEWLLGVVGIKPAEKPVQAVNVGSSNFFETNSRGCRRCTCGITYKHNRIVGGVETQVNEYPWMVVLMNNNRFYCGASVINNKYLLTAGHCVNGITKEKLLAVFLDHDRSTSEETQTFFRRIIRIIKHGAYGVGASYNNDIALLQLEHPLTFDGILKPVCLPVIGKSYSGHTGIVTGWGAISSGGSVSNKLREVRVPIMSHEDCKRTGYGDRVTDKMICAGYREGNKDSCQGDSGGPMHVLNGTHHVVVGIVSWGEGCAKPNFPGVYTRVNRFMSWILGNTEDACYC</sequence>
<dbReference type="PROSITE" id="PS00135">
    <property type="entry name" value="TRYPSIN_SER"/>
    <property type="match status" value="1"/>
</dbReference>
<dbReference type="GO" id="GO:0006508">
    <property type="term" value="P:proteolysis"/>
    <property type="evidence" value="ECO:0007669"/>
    <property type="project" value="UniProtKB-KW"/>
</dbReference>
<feature type="region of interest" description="Disordered" evidence="6">
    <location>
        <begin position="55"/>
        <end position="92"/>
    </location>
</feature>
<proteinExistence type="predicted"/>
<dbReference type="PROSITE" id="PS50240">
    <property type="entry name" value="TRYPSIN_DOM"/>
    <property type="match status" value="1"/>
</dbReference>
<dbReference type="InterPro" id="IPR033116">
    <property type="entry name" value="TRYPSIN_SER"/>
</dbReference>
<evidence type="ECO:0000313" key="10">
    <source>
        <dbReference type="Proteomes" id="UP001353858"/>
    </source>
</evidence>
<evidence type="ECO:0000256" key="6">
    <source>
        <dbReference type="SAM" id="MobiDB-lite"/>
    </source>
</evidence>
<dbReference type="Pfam" id="PF00089">
    <property type="entry name" value="Trypsin"/>
    <property type="match status" value="1"/>
</dbReference>
<accession>A0AAN7PD33</accession>
<reference evidence="10" key="1">
    <citation type="submission" date="2023-01" db="EMBL/GenBank/DDBJ databases">
        <title>Key to firefly adult light organ development and bioluminescence: homeobox transcription factors regulate luciferase expression and transportation to peroxisome.</title>
        <authorList>
            <person name="Fu X."/>
        </authorList>
    </citation>
    <scope>NUCLEOTIDE SEQUENCE [LARGE SCALE GENOMIC DNA]</scope>
</reference>
<dbReference type="AlphaFoldDB" id="A0AAN7PD33"/>
<dbReference type="InterPro" id="IPR043504">
    <property type="entry name" value="Peptidase_S1_PA_chymotrypsin"/>
</dbReference>
<dbReference type="SUPFAM" id="SSF50494">
    <property type="entry name" value="Trypsin-like serine proteases"/>
    <property type="match status" value="1"/>
</dbReference>
<dbReference type="SMART" id="SM00020">
    <property type="entry name" value="Tryp_SPc"/>
    <property type="match status" value="1"/>
</dbReference>
<dbReference type="Proteomes" id="UP001353858">
    <property type="component" value="Unassembled WGS sequence"/>
</dbReference>
<evidence type="ECO:0000256" key="7">
    <source>
        <dbReference type="SAM" id="SignalP"/>
    </source>
</evidence>
<keyword evidence="2 5" id="KW-0378">Hydrolase</keyword>